<name>A0A9X2HBT7_9MICC</name>
<keyword evidence="3" id="KW-1185">Reference proteome</keyword>
<evidence type="ECO:0000313" key="2">
    <source>
        <dbReference type="EMBL" id="MCP3424812.1"/>
    </source>
</evidence>
<reference evidence="2" key="1">
    <citation type="submission" date="2022-06" db="EMBL/GenBank/DDBJ databases">
        <title>Rothia sp. isolated from sandalwood seedling.</title>
        <authorList>
            <person name="Tuikhar N."/>
            <person name="Kirdat K."/>
            <person name="Thorat V."/>
            <person name="Swetha P."/>
            <person name="Padma S."/>
            <person name="Sundararaj R."/>
            <person name="Yadav A."/>
        </authorList>
    </citation>
    <scope>NUCLEOTIDE SEQUENCE</scope>
    <source>
        <strain evidence="2">AR01</strain>
    </source>
</reference>
<feature type="chain" id="PRO_5040746373" description="Secreted protein" evidence="1">
    <location>
        <begin position="26"/>
        <end position="243"/>
    </location>
</feature>
<dbReference type="RefSeq" id="WP_254164728.1">
    <property type="nucleotide sequence ID" value="NZ_JANAFB010000003.1"/>
</dbReference>
<dbReference type="AlphaFoldDB" id="A0A9X2HBT7"/>
<evidence type="ECO:0000256" key="1">
    <source>
        <dbReference type="SAM" id="SignalP"/>
    </source>
</evidence>
<dbReference type="EMBL" id="JANAFB010000003">
    <property type="protein sequence ID" value="MCP3424812.1"/>
    <property type="molecule type" value="Genomic_DNA"/>
</dbReference>
<feature type="signal peptide" evidence="1">
    <location>
        <begin position="1"/>
        <end position="25"/>
    </location>
</feature>
<evidence type="ECO:0008006" key="4">
    <source>
        <dbReference type="Google" id="ProtNLM"/>
    </source>
</evidence>
<accession>A0A9X2HBT7</accession>
<protein>
    <recommendedName>
        <fullName evidence="4">Secreted protein</fullName>
    </recommendedName>
</protein>
<organism evidence="2 3">
    <name type="scientific">Rothia santali</name>
    <dbReference type="NCBI Taxonomy" id="2949643"/>
    <lineage>
        <taxon>Bacteria</taxon>
        <taxon>Bacillati</taxon>
        <taxon>Actinomycetota</taxon>
        <taxon>Actinomycetes</taxon>
        <taxon>Micrococcales</taxon>
        <taxon>Micrococcaceae</taxon>
        <taxon>Rothia</taxon>
    </lineage>
</organism>
<evidence type="ECO:0000313" key="3">
    <source>
        <dbReference type="Proteomes" id="UP001139502"/>
    </source>
</evidence>
<dbReference type="Proteomes" id="UP001139502">
    <property type="component" value="Unassembled WGS sequence"/>
</dbReference>
<proteinExistence type="predicted"/>
<comment type="caution">
    <text evidence="2">The sequence shown here is derived from an EMBL/GenBank/DDBJ whole genome shotgun (WGS) entry which is preliminary data.</text>
</comment>
<gene>
    <name evidence="2" type="ORF">NBM05_01885</name>
</gene>
<sequence>MLKSSVGRTAIIIGLAGITSFGALAPASAFETSSGASSASNEAVDESAVDKLGENVKVAAESGEEGARESYEAYLNLSEEQRGKLNEIINGEGVIAAAQDPNSGVTVDHIDCGVEGAGAEGGASAPGLAVQAAAATYNVTSRCDQDFNFAGINITKIRLSGDYQTGSGRVLATYSATPQVVVSREPGANISFSNTTHRLGGGQGYFQTTVTVERSLFGWNHSTRSANLQLVTNGPGVVSCGWR</sequence>
<keyword evidence="1" id="KW-0732">Signal</keyword>